<name>H8KNY8_SOLCM</name>
<feature type="transmembrane region" description="Helical" evidence="1">
    <location>
        <begin position="66"/>
        <end position="85"/>
    </location>
</feature>
<keyword evidence="3" id="KW-1185">Reference proteome</keyword>
<evidence type="ECO:0000313" key="2">
    <source>
        <dbReference type="EMBL" id="AFD05510.1"/>
    </source>
</evidence>
<organism evidence="2 3">
    <name type="scientific">Solitalea canadensis (strain ATCC 29591 / DSM 3403 / JCM 21819 / LMG 8368 / NBRC 15130 / NCIMB 12057 / USAM 9D)</name>
    <name type="common">Flexibacter canadensis</name>
    <dbReference type="NCBI Taxonomy" id="929556"/>
    <lineage>
        <taxon>Bacteria</taxon>
        <taxon>Pseudomonadati</taxon>
        <taxon>Bacteroidota</taxon>
        <taxon>Sphingobacteriia</taxon>
        <taxon>Sphingobacteriales</taxon>
        <taxon>Sphingobacteriaceae</taxon>
        <taxon>Solitalea</taxon>
    </lineage>
</organism>
<reference evidence="2" key="1">
    <citation type="submission" date="2012-02" db="EMBL/GenBank/DDBJ databases">
        <title>The complete genome of Solitalea canadensis DSM 3403.</title>
        <authorList>
            <consortium name="US DOE Joint Genome Institute (JGI-PGF)"/>
            <person name="Lucas S."/>
            <person name="Copeland A."/>
            <person name="Lapidus A."/>
            <person name="Glavina del Rio T."/>
            <person name="Dalin E."/>
            <person name="Tice H."/>
            <person name="Bruce D."/>
            <person name="Goodwin L."/>
            <person name="Pitluck S."/>
            <person name="Peters L."/>
            <person name="Ovchinnikova G."/>
            <person name="Lu M."/>
            <person name="Kyrpides N."/>
            <person name="Mavromatis K."/>
            <person name="Ivanova N."/>
            <person name="Brettin T."/>
            <person name="Detter J.C."/>
            <person name="Han C."/>
            <person name="Larimer F."/>
            <person name="Land M."/>
            <person name="Hauser L."/>
            <person name="Markowitz V."/>
            <person name="Cheng J.-F."/>
            <person name="Hugenholtz P."/>
            <person name="Woyke T."/>
            <person name="Wu D."/>
            <person name="Spring S."/>
            <person name="Schroeder M."/>
            <person name="Kopitz M."/>
            <person name="Brambilla E."/>
            <person name="Klenk H.-P."/>
            <person name="Eisen J.A."/>
        </authorList>
    </citation>
    <scope>NUCLEOTIDE SEQUENCE</scope>
    <source>
        <strain evidence="2">DSM 3403</strain>
    </source>
</reference>
<keyword evidence="1" id="KW-1133">Transmembrane helix</keyword>
<protein>
    <submittedName>
        <fullName evidence="2">Uncharacterized protein</fullName>
    </submittedName>
</protein>
<dbReference type="Proteomes" id="UP000007590">
    <property type="component" value="Chromosome"/>
</dbReference>
<dbReference type="RefSeq" id="WP_014678738.1">
    <property type="nucleotide sequence ID" value="NC_017770.1"/>
</dbReference>
<dbReference type="EMBL" id="CP003349">
    <property type="protein sequence ID" value="AFD05510.1"/>
    <property type="molecule type" value="Genomic_DNA"/>
</dbReference>
<dbReference type="HOGENOM" id="CLU_1804916_0_0_10"/>
<feature type="transmembrane region" description="Helical" evidence="1">
    <location>
        <begin position="91"/>
        <end position="112"/>
    </location>
</feature>
<dbReference type="AlphaFoldDB" id="H8KNY8"/>
<gene>
    <name evidence="2" type="ordered locus">Solca_0369</name>
</gene>
<dbReference type="KEGG" id="scn:Solca_0369"/>
<accession>H8KNY8</accession>
<keyword evidence="1" id="KW-0812">Transmembrane</keyword>
<sequence length="143" mass="16748">MHEFIWSKLIEYKEFNVCENTIIVSKEKYSFTNNRGIGIITMQLEPDNTSTKINTLINPLSENRQIGSLLILIFLVVFTVISFVLNILLDYSVYALILLILVWLIIPIIWYASIIINRTQLEYYTESIIDDFRNIHLQNSRST</sequence>
<proteinExistence type="predicted"/>
<keyword evidence="1" id="KW-0472">Membrane</keyword>
<evidence type="ECO:0000313" key="3">
    <source>
        <dbReference type="Proteomes" id="UP000007590"/>
    </source>
</evidence>
<evidence type="ECO:0000256" key="1">
    <source>
        <dbReference type="SAM" id="Phobius"/>
    </source>
</evidence>